<dbReference type="Proteomes" id="UP000053641">
    <property type="component" value="Unassembled WGS sequence"/>
</dbReference>
<name>A0A099YT03_TINGU</name>
<reference evidence="2 3" key="1">
    <citation type="submission" date="2014-06" db="EMBL/GenBank/DDBJ databases">
        <title>Genome evolution of avian class.</title>
        <authorList>
            <person name="Zhang G."/>
            <person name="Li C."/>
        </authorList>
    </citation>
    <scope>NUCLEOTIDE SEQUENCE [LARGE SCALE GENOMIC DNA]</scope>
    <source>
        <strain evidence="2">BGI_N309</strain>
    </source>
</reference>
<keyword evidence="3" id="KW-1185">Reference proteome</keyword>
<feature type="non-terminal residue" evidence="2">
    <location>
        <position position="1"/>
    </location>
</feature>
<feature type="non-terminal residue" evidence="2">
    <location>
        <position position="87"/>
    </location>
</feature>
<dbReference type="EMBL" id="KL885908">
    <property type="protein sequence ID" value="KGL73409.1"/>
    <property type="molecule type" value="Genomic_DNA"/>
</dbReference>
<evidence type="ECO:0000313" key="3">
    <source>
        <dbReference type="Proteomes" id="UP000053641"/>
    </source>
</evidence>
<evidence type="ECO:0000256" key="1">
    <source>
        <dbReference type="SAM" id="MobiDB-lite"/>
    </source>
</evidence>
<accession>A0A099YT03</accession>
<gene>
    <name evidence="2" type="ORF">N309_07082</name>
</gene>
<proteinExistence type="predicted"/>
<sequence length="87" mass="9088">LRPVTASFAWLENLLLASSGPGKPGPVAGGLPVASSTCSCRSPDERPRASTCRAKRSSCARRRQFSSCSSETVRASGLARRSTSSTC</sequence>
<evidence type="ECO:0000313" key="2">
    <source>
        <dbReference type="EMBL" id="KGL73409.1"/>
    </source>
</evidence>
<protein>
    <submittedName>
        <fullName evidence="2">Uncharacterized protein</fullName>
    </submittedName>
</protein>
<dbReference type="AlphaFoldDB" id="A0A099YT03"/>
<organism evidence="2 3">
    <name type="scientific">Tinamus guttatus</name>
    <name type="common">White-throated tinamou</name>
    <dbReference type="NCBI Taxonomy" id="94827"/>
    <lineage>
        <taxon>Eukaryota</taxon>
        <taxon>Metazoa</taxon>
        <taxon>Chordata</taxon>
        <taxon>Craniata</taxon>
        <taxon>Vertebrata</taxon>
        <taxon>Euteleostomi</taxon>
        <taxon>Archelosauria</taxon>
        <taxon>Archosauria</taxon>
        <taxon>Dinosauria</taxon>
        <taxon>Saurischia</taxon>
        <taxon>Theropoda</taxon>
        <taxon>Coelurosauria</taxon>
        <taxon>Aves</taxon>
        <taxon>Palaeognathae</taxon>
        <taxon>Tinamiformes</taxon>
        <taxon>Tinamidae</taxon>
        <taxon>Tinamus</taxon>
    </lineage>
</organism>
<feature type="region of interest" description="Disordered" evidence="1">
    <location>
        <begin position="18"/>
        <end position="48"/>
    </location>
</feature>